<dbReference type="Proteomes" id="UP001066276">
    <property type="component" value="Chromosome 1_1"/>
</dbReference>
<organism evidence="1 2">
    <name type="scientific">Pleurodeles waltl</name>
    <name type="common">Iberian ribbed newt</name>
    <dbReference type="NCBI Taxonomy" id="8319"/>
    <lineage>
        <taxon>Eukaryota</taxon>
        <taxon>Metazoa</taxon>
        <taxon>Chordata</taxon>
        <taxon>Craniata</taxon>
        <taxon>Vertebrata</taxon>
        <taxon>Euteleostomi</taxon>
        <taxon>Amphibia</taxon>
        <taxon>Batrachia</taxon>
        <taxon>Caudata</taxon>
        <taxon>Salamandroidea</taxon>
        <taxon>Salamandridae</taxon>
        <taxon>Pleurodelinae</taxon>
        <taxon>Pleurodeles</taxon>
    </lineage>
</organism>
<keyword evidence="2" id="KW-1185">Reference proteome</keyword>
<evidence type="ECO:0000313" key="1">
    <source>
        <dbReference type="EMBL" id="KAJ1215133.1"/>
    </source>
</evidence>
<reference evidence="1" key="1">
    <citation type="journal article" date="2022" name="bioRxiv">
        <title>Sequencing and chromosome-scale assembly of the giantPleurodeles waltlgenome.</title>
        <authorList>
            <person name="Brown T."/>
            <person name="Elewa A."/>
            <person name="Iarovenko S."/>
            <person name="Subramanian E."/>
            <person name="Araus A.J."/>
            <person name="Petzold A."/>
            <person name="Susuki M."/>
            <person name="Suzuki K.-i.T."/>
            <person name="Hayashi T."/>
            <person name="Toyoda A."/>
            <person name="Oliveira C."/>
            <person name="Osipova E."/>
            <person name="Leigh N.D."/>
            <person name="Simon A."/>
            <person name="Yun M.H."/>
        </authorList>
    </citation>
    <scope>NUCLEOTIDE SEQUENCE</scope>
    <source>
        <strain evidence="1">20211129_DDA</strain>
        <tissue evidence="1">Liver</tissue>
    </source>
</reference>
<evidence type="ECO:0000313" key="2">
    <source>
        <dbReference type="Proteomes" id="UP001066276"/>
    </source>
</evidence>
<sequence length="65" mass="7102">CTGNHQELQSCPDCVLAPQPLSCPSCDFPRCKRGHSLAVRDRKGFRILPGEKLNPLLLTDPGSEV</sequence>
<accession>A0AAV7WM25</accession>
<feature type="non-terminal residue" evidence="1">
    <location>
        <position position="65"/>
    </location>
</feature>
<protein>
    <submittedName>
        <fullName evidence="1">Uncharacterized protein</fullName>
    </submittedName>
</protein>
<gene>
    <name evidence="1" type="ORF">NDU88_002742</name>
</gene>
<proteinExistence type="predicted"/>
<feature type="non-terminal residue" evidence="1">
    <location>
        <position position="1"/>
    </location>
</feature>
<comment type="caution">
    <text evidence="1">The sequence shown here is derived from an EMBL/GenBank/DDBJ whole genome shotgun (WGS) entry which is preliminary data.</text>
</comment>
<dbReference type="AlphaFoldDB" id="A0AAV7WM25"/>
<name>A0AAV7WM25_PLEWA</name>
<dbReference type="EMBL" id="JANPWB010000001">
    <property type="protein sequence ID" value="KAJ1215133.1"/>
    <property type="molecule type" value="Genomic_DNA"/>
</dbReference>